<evidence type="ECO:0000256" key="8">
    <source>
        <dbReference type="ARBA" id="ARBA00022842"/>
    </source>
</evidence>
<dbReference type="InterPro" id="IPR021891">
    <property type="entry name" value="Telomerase_RBD"/>
</dbReference>
<gene>
    <name evidence="15" type="ORF">KGF56_000403</name>
</gene>
<dbReference type="GeneID" id="73378020"/>
<dbReference type="GO" id="GO:0042162">
    <property type="term" value="F:telomeric DNA binding"/>
    <property type="evidence" value="ECO:0007669"/>
    <property type="project" value="TreeGrafter"/>
</dbReference>
<keyword evidence="16" id="KW-1185">Reference proteome</keyword>
<keyword evidence="6 13" id="KW-0548">Nucleotidyltransferase</keyword>
<dbReference type="InterPro" id="IPR003545">
    <property type="entry name" value="Telomerase_RT"/>
</dbReference>
<dbReference type="RefSeq" id="XP_049182543.1">
    <property type="nucleotide sequence ID" value="XM_049325407.1"/>
</dbReference>
<keyword evidence="11 13" id="KW-0539">Nucleus</keyword>
<evidence type="ECO:0000256" key="9">
    <source>
        <dbReference type="ARBA" id="ARBA00022895"/>
    </source>
</evidence>
<comment type="similarity">
    <text evidence="1 13">Belongs to the reverse transcriptase family. Telomerase subfamily.</text>
</comment>
<dbReference type="GO" id="GO:0007004">
    <property type="term" value="P:telomere maintenance via telomerase"/>
    <property type="evidence" value="ECO:0007669"/>
    <property type="project" value="TreeGrafter"/>
</dbReference>
<evidence type="ECO:0000313" key="16">
    <source>
        <dbReference type="Proteomes" id="UP001202479"/>
    </source>
</evidence>
<dbReference type="SMART" id="SM00975">
    <property type="entry name" value="Telomerase_RBD"/>
    <property type="match status" value="1"/>
</dbReference>
<comment type="function">
    <text evidence="13">Telomerase is a ribonucleoprotein enzyme essential for the replication of chromosome termini in most eukaryotes. It elongates telomeres. It is a reverse transcriptase that adds simple sequence repeats to chromosome ends by copying a template sequence within the RNA component of the enzyme.</text>
</comment>
<evidence type="ECO:0000259" key="14">
    <source>
        <dbReference type="PROSITE" id="PS50878"/>
    </source>
</evidence>
<evidence type="ECO:0000256" key="3">
    <source>
        <dbReference type="ARBA" id="ARBA00016182"/>
    </source>
</evidence>
<dbReference type="GO" id="GO:0070034">
    <property type="term" value="F:telomerase RNA binding"/>
    <property type="evidence" value="ECO:0007669"/>
    <property type="project" value="TreeGrafter"/>
</dbReference>
<dbReference type="GO" id="GO:0000781">
    <property type="term" value="C:chromosome, telomeric region"/>
    <property type="evidence" value="ECO:0007669"/>
    <property type="project" value="UniProtKB-SubCell"/>
</dbReference>
<dbReference type="AlphaFoldDB" id="A0AAI9T0Z7"/>
<comment type="caution">
    <text evidence="15">The sequence shown here is derived from an EMBL/GenBank/DDBJ whole genome shotgun (WGS) entry which is preliminary data.</text>
</comment>
<dbReference type="GO" id="GO:0003720">
    <property type="term" value="F:telomerase activity"/>
    <property type="evidence" value="ECO:0007669"/>
    <property type="project" value="InterPro"/>
</dbReference>
<comment type="catalytic activity">
    <reaction evidence="12 13">
        <text>DNA(n) + a 2'-deoxyribonucleoside 5'-triphosphate = DNA(n+1) + diphosphate</text>
        <dbReference type="Rhea" id="RHEA:22508"/>
        <dbReference type="Rhea" id="RHEA-COMP:17339"/>
        <dbReference type="Rhea" id="RHEA-COMP:17340"/>
        <dbReference type="ChEBI" id="CHEBI:33019"/>
        <dbReference type="ChEBI" id="CHEBI:61560"/>
        <dbReference type="ChEBI" id="CHEBI:173112"/>
        <dbReference type="EC" id="2.7.7.49"/>
    </reaction>
</comment>
<accession>A0AAI9T0Z7</accession>
<keyword evidence="5 13" id="KW-0808">Transferase</keyword>
<reference evidence="15" key="1">
    <citation type="journal article" date="2022" name="DNA Res.">
        <title>Genome analysis of five recently described species of the CUG-Ser clade uncovers Candida theae as a new hybrid lineage with pathogenic potential in the Candida parapsilosis species complex.</title>
        <authorList>
            <person name="Mixao V."/>
            <person name="Del Olmo V."/>
            <person name="Hegedusova E."/>
            <person name="Saus E."/>
            <person name="Pryszcz L."/>
            <person name="Cillingova A."/>
            <person name="Nosek J."/>
            <person name="Gabaldon T."/>
        </authorList>
    </citation>
    <scope>NUCLEOTIDE SEQUENCE</scope>
    <source>
        <strain evidence="15">CBS 10844</strain>
    </source>
</reference>
<name>A0AAI9T0Z7_9ASCO</name>
<keyword evidence="10 13" id="KW-0695">RNA-directed DNA polymerase</keyword>
<dbReference type="Gene3D" id="1.10.132.70">
    <property type="match status" value="1"/>
</dbReference>
<dbReference type="Pfam" id="PF12009">
    <property type="entry name" value="Telomerase_RBD"/>
    <property type="match status" value="1"/>
</dbReference>
<keyword evidence="9 13" id="KW-0779">Telomere</keyword>
<dbReference type="EMBL" id="JAHUZD010000021">
    <property type="protein sequence ID" value="KAI3406798.2"/>
    <property type="molecule type" value="Genomic_DNA"/>
</dbReference>
<keyword evidence="8 13" id="KW-0460">Magnesium</keyword>
<evidence type="ECO:0000256" key="12">
    <source>
        <dbReference type="ARBA" id="ARBA00048173"/>
    </source>
</evidence>
<evidence type="ECO:0000256" key="10">
    <source>
        <dbReference type="ARBA" id="ARBA00022918"/>
    </source>
</evidence>
<feature type="domain" description="Reverse transcriptase" evidence="14">
    <location>
        <begin position="441"/>
        <end position="726"/>
    </location>
</feature>
<evidence type="ECO:0000256" key="4">
    <source>
        <dbReference type="ARBA" id="ARBA00022454"/>
    </source>
</evidence>
<protein>
    <recommendedName>
        <fullName evidence="3 13">Telomerase reverse transcriptase</fullName>
        <ecNumber evidence="2 13">2.7.7.49</ecNumber>
    </recommendedName>
    <alternativeName>
        <fullName evidence="13">Telomerase catalytic subunit</fullName>
    </alternativeName>
</protein>
<sequence length="877" mass="103795">MQGARKLGDFVDKFVSFENELPSFKHFLTTVLIYPLEPQQRHKVSPKLKYRTNYKKYLRLITISLLREKSKNTLLCGIPEKKKAVIYNKRCQHLLKSSFFSMNELYSYNWSRVFHLIGSMRLSELIINWKGFVNKDSSGASDSYIQVFGDGLTYSQKPIERDNEYIQKFDLLNKGQKNPWYWNYKLIKSKSGDELMKDIFNDFNTRAKRFRRVRKVLDIIVKNDVKLRYDSLYQKMLLQSKVLDIDNISSNASSLEEVIKFIFVILGKLFTLETWGGDVNKKVLRGKIIEYLKLEPRSKYHIHDLCKGLQLSGYKWFGKDIISSKQDFEMRSKMMKQYILWIFESLIKKILKEFWYVTESFDGKIMYFPRYIWCKISTLWLERYAQTHFIQTTLTGKELYNYGKLKLIPKRATFRLVCVPSKREIQYEGHKIGDAILKKQEIEFNVFRANELRPVRLILLKKFNERSKKEVCYRTTATSNQQIAERILSFRTELLNKYDDTIPKLYMIKFDMKDCYDRIDQKQLFSKVIDLFKNDPYGTKYYYRTYMKLDSQLRIKQVKYAVDTNFANFDLISSTCNRTASPGMLVDKGKTIYLTRGTILHQCIQQIFGAKAIVQDPVTHKMRYYRRKRGVFQGFSLSSIFCDIIYSALVAENFRFLWDSKSPFLLTRLVDDFLFISPDKELYDKVFKIISGDSLTKYGAYVNHAKTTLVNDETTDETLQFVGLDIEIATLKFKKDYSNLAASGAIITSSFRTFQALLKYLKSSYSMRLHRYILIKANELFESVKLNVNNLLEYILDVFKKAYRRVVKSDEFRNELFIEFLKSLFADTLTKFVKHNSHEYADELVESMRYCLVYCLKNEPEFRAVVNWLYAWETSTV</sequence>
<evidence type="ECO:0000256" key="11">
    <source>
        <dbReference type="ARBA" id="ARBA00023242"/>
    </source>
</evidence>
<dbReference type="PROSITE" id="PS50878">
    <property type="entry name" value="RT_POL"/>
    <property type="match status" value="1"/>
</dbReference>
<dbReference type="PRINTS" id="PR01365">
    <property type="entry name" value="TELOMERASERT"/>
</dbReference>
<proteinExistence type="inferred from homology"/>
<dbReference type="CDD" id="cd01648">
    <property type="entry name" value="TERT"/>
    <property type="match status" value="1"/>
</dbReference>
<evidence type="ECO:0000313" key="15">
    <source>
        <dbReference type="EMBL" id="KAI3406798.2"/>
    </source>
</evidence>
<evidence type="ECO:0000256" key="2">
    <source>
        <dbReference type="ARBA" id="ARBA00012493"/>
    </source>
</evidence>
<evidence type="ECO:0000256" key="1">
    <source>
        <dbReference type="ARBA" id="ARBA00008001"/>
    </source>
</evidence>
<dbReference type="GO" id="GO:0000333">
    <property type="term" value="C:telomerase catalytic core complex"/>
    <property type="evidence" value="ECO:0007669"/>
    <property type="project" value="TreeGrafter"/>
</dbReference>
<keyword evidence="7 13" id="KW-0479">Metal-binding</keyword>
<dbReference type="PANTHER" id="PTHR12066:SF0">
    <property type="entry name" value="TELOMERASE REVERSE TRANSCRIPTASE"/>
    <property type="match status" value="1"/>
</dbReference>
<dbReference type="Proteomes" id="UP001202479">
    <property type="component" value="Unassembled WGS sequence"/>
</dbReference>
<dbReference type="InterPro" id="IPR000477">
    <property type="entry name" value="RT_dom"/>
</dbReference>
<dbReference type="Gene3D" id="3.30.70.2630">
    <property type="match status" value="1"/>
</dbReference>
<evidence type="ECO:0000256" key="7">
    <source>
        <dbReference type="ARBA" id="ARBA00022723"/>
    </source>
</evidence>
<dbReference type="EC" id="2.7.7.49" evidence="2 13"/>
<dbReference type="PANTHER" id="PTHR12066">
    <property type="entry name" value="TELOMERASE REVERSE TRANSCRIPTASE"/>
    <property type="match status" value="1"/>
</dbReference>
<comment type="subcellular location">
    <subcellularLocation>
        <location evidence="13">Nucleus</location>
    </subcellularLocation>
    <subcellularLocation>
        <location evidence="13">Chromosome</location>
        <location evidence="13">Telomere</location>
    </subcellularLocation>
</comment>
<keyword evidence="4 13" id="KW-0158">Chromosome</keyword>
<organism evidence="15 16">
    <name type="scientific">Candida oxycetoniae</name>
    <dbReference type="NCBI Taxonomy" id="497107"/>
    <lineage>
        <taxon>Eukaryota</taxon>
        <taxon>Fungi</taxon>
        <taxon>Dikarya</taxon>
        <taxon>Ascomycota</taxon>
        <taxon>Saccharomycotina</taxon>
        <taxon>Pichiomycetes</taxon>
        <taxon>Debaryomycetaceae</taxon>
        <taxon>Candida/Lodderomyces clade</taxon>
        <taxon>Candida</taxon>
    </lineage>
</organism>
<evidence type="ECO:0000256" key="5">
    <source>
        <dbReference type="ARBA" id="ARBA00022679"/>
    </source>
</evidence>
<evidence type="ECO:0000256" key="13">
    <source>
        <dbReference type="RuleBase" id="RU365061"/>
    </source>
</evidence>
<dbReference type="GO" id="GO:0046872">
    <property type="term" value="F:metal ion binding"/>
    <property type="evidence" value="ECO:0007669"/>
    <property type="project" value="UniProtKB-KW"/>
</dbReference>
<evidence type="ECO:0000256" key="6">
    <source>
        <dbReference type="ARBA" id="ARBA00022695"/>
    </source>
</evidence>